<dbReference type="Proteomes" id="UP001501490">
    <property type="component" value="Unassembled WGS sequence"/>
</dbReference>
<sequence>MSAETGRTFELLLLEDFGRAGTQSLVIDRLGSGGELSWGATYIGDVIRLAPDAIAPTPDDDKVAAGTELLNGAGSYAVGERSSRIYGLAGEGMINFGLVGGIVAFLPFAVLVRWADRYWSDSLAPDDPSAKLLAAWLPATVIVALASDLDNVLWMLIKQAMVMILVVFFARTRATERDG</sequence>
<evidence type="ECO:0000313" key="2">
    <source>
        <dbReference type="EMBL" id="GAA3607335.1"/>
    </source>
</evidence>
<organism evidence="2 3">
    <name type="scientific">Microlunatus ginsengisoli</name>
    <dbReference type="NCBI Taxonomy" id="363863"/>
    <lineage>
        <taxon>Bacteria</taxon>
        <taxon>Bacillati</taxon>
        <taxon>Actinomycetota</taxon>
        <taxon>Actinomycetes</taxon>
        <taxon>Propionibacteriales</taxon>
        <taxon>Propionibacteriaceae</taxon>
        <taxon>Microlunatus</taxon>
    </lineage>
</organism>
<keyword evidence="1" id="KW-1133">Transmembrane helix</keyword>
<keyword evidence="1" id="KW-0472">Membrane</keyword>
<accession>A0ABP6ZER6</accession>
<proteinExistence type="predicted"/>
<protein>
    <submittedName>
        <fullName evidence="2">Uncharacterized protein</fullName>
    </submittedName>
</protein>
<evidence type="ECO:0000313" key="3">
    <source>
        <dbReference type="Proteomes" id="UP001501490"/>
    </source>
</evidence>
<feature type="transmembrane region" description="Helical" evidence="1">
    <location>
        <begin position="152"/>
        <end position="170"/>
    </location>
</feature>
<evidence type="ECO:0000256" key="1">
    <source>
        <dbReference type="SAM" id="Phobius"/>
    </source>
</evidence>
<dbReference type="EMBL" id="BAABAB010000005">
    <property type="protein sequence ID" value="GAA3607335.1"/>
    <property type="molecule type" value="Genomic_DNA"/>
</dbReference>
<keyword evidence="3" id="KW-1185">Reference proteome</keyword>
<keyword evidence="1" id="KW-0812">Transmembrane</keyword>
<name>A0ABP6ZER6_9ACTN</name>
<gene>
    <name evidence="2" type="ORF">GCM10022236_06430</name>
</gene>
<reference evidence="3" key="1">
    <citation type="journal article" date="2019" name="Int. J. Syst. Evol. Microbiol.">
        <title>The Global Catalogue of Microorganisms (GCM) 10K type strain sequencing project: providing services to taxonomists for standard genome sequencing and annotation.</title>
        <authorList>
            <consortium name="The Broad Institute Genomics Platform"/>
            <consortium name="The Broad Institute Genome Sequencing Center for Infectious Disease"/>
            <person name="Wu L."/>
            <person name="Ma J."/>
        </authorList>
    </citation>
    <scope>NUCLEOTIDE SEQUENCE [LARGE SCALE GENOMIC DNA]</scope>
    <source>
        <strain evidence="3">JCM 16929</strain>
    </source>
</reference>
<feature type="transmembrane region" description="Helical" evidence="1">
    <location>
        <begin position="93"/>
        <end position="116"/>
    </location>
</feature>
<comment type="caution">
    <text evidence="2">The sequence shown here is derived from an EMBL/GenBank/DDBJ whole genome shotgun (WGS) entry which is preliminary data.</text>
</comment>